<protein>
    <recommendedName>
        <fullName evidence="4">DNA methylase N-4/N-6 domain-containing protein</fullName>
    </recommendedName>
</protein>
<dbReference type="Pfam" id="PF01555">
    <property type="entry name" value="N6_N4_Mtase"/>
    <property type="match status" value="1"/>
</dbReference>
<dbReference type="SUPFAM" id="SSF53335">
    <property type="entry name" value="S-adenosyl-L-methionine-dependent methyltransferases"/>
    <property type="match status" value="3"/>
</dbReference>
<accession>A0A4R8XV41</accession>
<dbReference type="EMBL" id="SOGN01000015">
    <property type="protein sequence ID" value="TFC83391.1"/>
    <property type="molecule type" value="Genomic_DNA"/>
</dbReference>
<evidence type="ECO:0000313" key="5">
    <source>
        <dbReference type="EMBL" id="TFC83391.1"/>
    </source>
</evidence>
<dbReference type="PRINTS" id="PR00506">
    <property type="entry name" value="D21N6MTFRASE"/>
</dbReference>
<dbReference type="InterPro" id="IPR029063">
    <property type="entry name" value="SAM-dependent_MTases_sf"/>
</dbReference>
<keyword evidence="1" id="KW-0489">Methyltransferase</keyword>
<dbReference type="Gene3D" id="3.40.50.150">
    <property type="entry name" value="Vaccinia Virus protein VP39"/>
    <property type="match status" value="2"/>
</dbReference>
<evidence type="ECO:0000256" key="1">
    <source>
        <dbReference type="ARBA" id="ARBA00022603"/>
    </source>
</evidence>
<dbReference type="GO" id="GO:0032259">
    <property type="term" value="P:methylation"/>
    <property type="evidence" value="ECO:0007669"/>
    <property type="project" value="UniProtKB-KW"/>
</dbReference>
<dbReference type="InterPro" id="IPR002941">
    <property type="entry name" value="DNA_methylase_N4/N6"/>
</dbReference>
<proteinExistence type="predicted"/>
<dbReference type="GO" id="GO:0008170">
    <property type="term" value="F:N-methyltransferase activity"/>
    <property type="evidence" value="ECO:0007669"/>
    <property type="project" value="InterPro"/>
</dbReference>
<evidence type="ECO:0000256" key="2">
    <source>
        <dbReference type="ARBA" id="ARBA00022679"/>
    </source>
</evidence>
<reference evidence="5 6" key="1">
    <citation type="submission" date="2019-03" db="EMBL/GenBank/DDBJ databases">
        <title>Genomics of glacier-inhabiting Cryobacterium strains.</title>
        <authorList>
            <person name="Liu Q."/>
            <person name="Xin Y.-H."/>
        </authorList>
    </citation>
    <scope>NUCLEOTIDE SEQUENCE [LARGE SCALE GENOMIC DNA]</scope>
    <source>
        <strain evidence="5 6">TMT2-48-2</strain>
    </source>
</reference>
<feature type="domain" description="DNA methylase N-4/N-6" evidence="4">
    <location>
        <begin position="36"/>
        <end position="89"/>
    </location>
</feature>
<dbReference type="GO" id="GO:0003677">
    <property type="term" value="F:DNA binding"/>
    <property type="evidence" value="ECO:0007669"/>
    <property type="project" value="InterPro"/>
</dbReference>
<dbReference type="OrthoDB" id="3197274at2"/>
<keyword evidence="2" id="KW-0808">Transferase</keyword>
<keyword evidence="6" id="KW-1185">Reference proteome</keyword>
<evidence type="ECO:0000313" key="6">
    <source>
        <dbReference type="Proteomes" id="UP000298433"/>
    </source>
</evidence>
<name>A0A4R8XV41_9MICO</name>
<dbReference type="RefSeq" id="WP_134368785.1">
    <property type="nucleotide sequence ID" value="NZ_SOGN01000015.1"/>
</dbReference>
<sequence length="530" mass="58579">MRNSTDEITFRTVDALRTALGDLRPEHDTPIGVVHPYWARKPMNVVETIIRHLSSVDDFVVDPFMGSGTTVFAALSTHRRAAGSDISPMAQHLVEGVLDLIENAKVLLPEIRRILDVHSFETLSWFAVDDESFIERERYRVDGDFGHGAFTLTLTEVVTKKRRAATWGMRTARSDQRTLSEVIGQRALPLASTRAIVDFDAISLPPNSRIAIPQGATLAQYFTVQNQASINVLLGLISDSPLVAKHAAALKLVLSASLPLLRLSDKKASSQWPYWRPKTDLTSRNPIMVLNARFRQIEKMVEWAHDSIPVARVPNAFQLLTLPAQELTHTHLNQTPFLVLTDPPYGDQVPYGEYAAMWNGVLDLAVPASAHSHELVRSDAQHRQIDSDAYLDRLAEAFAANATLLGPTGFLAWFYQDQDLRCWNTIYEAASKAGVFLIDVIPIPKQRRSLKTVTSPNTTLDGDLLCVFSRLSAAPDRFANDTEKRPAPAAGSTYFGRYAAMIAAALRSGDITRLADKYGTVKRALAAGEG</sequence>
<keyword evidence="3" id="KW-0949">S-adenosyl-L-methionine</keyword>
<comment type="caution">
    <text evidence="5">The sequence shown here is derived from an EMBL/GenBank/DDBJ whole genome shotgun (WGS) entry which is preliminary data.</text>
</comment>
<evidence type="ECO:0000256" key="3">
    <source>
        <dbReference type="ARBA" id="ARBA00022691"/>
    </source>
</evidence>
<organism evidence="5 6">
    <name type="scientific">Cryobacterium cheniae</name>
    <dbReference type="NCBI Taxonomy" id="1259262"/>
    <lineage>
        <taxon>Bacteria</taxon>
        <taxon>Bacillati</taxon>
        <taxon>Actinomycetota</taxon>
        <taxon>Actinomycetes</taxon>
        <taxon>Micrococcales</taxon>
        <taxon>Microbacteriaceae</taxon>
        <taxon>Cryobacterium</taxon>
    </lineage>
</organism>
<dbReference type="AlphaFoldDB" id="A0A4R8XV41"/>
<gene>
    <name evidence="5" type="ORF">E3T23_02225</name>
</gene>
<dbReference type="InterPro" id="IPR002295">
    <property type="entry name" value="N4/N6-MTase_EcoPI_Mod-like"/>
</dbReference>
<evidence type="ECO:0000259" key="4">
    <source>
        <dbReference type="Pfam" id="PF01555"/>
    </source>
</evidence>
<dbReference type="Proteomes" id="UP000298433">
    <property type="component" value="Unassembled WGS sequence"/>
</dbReference>